<feature type="domain" description="Lipocalin-like" evidence="2">
    <location>
        <begin position="35"/>
        <end position="167"/>
    </location>
</feature>
<keyword evidence="4" id="KW-1185">Reference proteome</keyword>
<dbReference type="Proteomes" id="UP000263993">
    <property type="component" value="Unassembled WGS sequence"/>
</dbReference>
<keyword evidence="1" id="KW-0732">Signal</keyword>
<dbReference type="OrthoDB" id="8370150at2"/>
<proteinExistence type="predicted"/>
<feature type="signal peptide" evidence="1">
    <location>
        <begin position="1"/>
        <end position="27"/>
    </location>
</feature>
<dbReference type="AlphaFoldDB" id="A0A371BBP9"/>
<feature type="chain" id="PRO_5016884578" description="Lipocalin-like domain-containing protein" evidence="1">
    <location>
        <begin position="28"/>
        <end position="168"/>
    </location>
</feature>
<dbReference type="EMBL" id="QRGO01000001">
    <property type="protein sequence ID" value="RDV04992.1"/>
    <property type="molecule type" value="Genomic_DNA"/>
</dbReference>
<name>A0A371BBP9_9BRAD</name>
<comment type="caution">
    <text evidence="3">The sequence shown here is derived from an EMBL/GenBank/DDBJ whole genome shotgun (WGS) entry which is preliminary data.</text>
</comment>
<evidence type="ECO:0000313" key="3">
    <source>
        <dbReference type="EMBL" id="RDV04992.1"/>
    </source>
</evidence>
<organism evidence="3 4">
    <name type="scientific">Undibacter mobilis</name>
    <dbReference type="NCBI Taxonomy" id="2292256"/>
    <lineage>
        <taxon>Bacteria</taxon>
        <taxon>Pseudomonadati</taxon>
        <taxon>Pseudomonadota</taxon>
        <taxon>Alphaproteobacteria</taxon>
        <taxon>Hyphomicrobiales</taxon>
        <taxon>Nitrobacteraceae</taxon>
        <taxon>Undibacter</taxon>
    </lineage>
</organism>
<sequence length="168" mass="17828">MKSQTSKAGTAVAALAAVMLSAGVAMADAAPKELIGSWKLTKWVLQVVGSTETKPPYGDNPKGRLIVTPQGDFMVIISGANRKPATTNEEKAALLDSVLAYAGKSTFEGNTITTAVDMSANEVFSGERAKQVRFYEVKGDNLVIRTPEISSAVLPGKKTVGILEWVRE</sequence>
<evidence type="ECO:0000313" key="4">
    <source>
        <dbReference type="Proteomes" id="UP000263993"/>
    </source>
</evidence>
<dbReference type="RefSeq" id="WP_115517016.1">
    <property type="nucleotide sequence ID" value="NZ_QRGO01000001.1"/>
</dbReference>
<reference evidence="4" key="1">
    <citation type="submission" date="2018-08" db="EMBL/GenBank/DDBJ databases">
        <authorList>
            <person name="Kim S.-J."/>
            <person name="Jung G.-Y."/>
        </authorList>
    </citation>
    <scope>NUCLEOTIDE SEQUENCE [LARGE SCALE GENOMIC DNA]</scope>
    <source>
        <strain evidence="4">GY_H</strain>
    </source>
</reference>
<dbReference type="InterPro" id="IPR024311">
    <property type="entry name" value="Lipocalin-like"/>
</dbReference>
<gene>
    <name evidence="3" type="ORF">DXH78_10715</name>
</gene>
<dbReference type="Pfam" id="PF13924">
    <property type="entry name" value="Lipocalin_5"/>
    <property type="match status" value="1"/>
</dbReference>
<accession>A0A371BBP9</accession>
<evidence type="ECO:0000259" key="2">
    <source>
        <dbReference type="Pfam" id="PF13924"/>
    </source>
</evidence>
<protein>
    <recommendedName>
        <fullName evidence="2">Lipocalin-like domain-containing protein</fullName>
    </recommendedName>
</protein>
<evidence type="ECO:0000256" key="1">
    <source>
        <dbReference type="SAM" id="SignalP"/>
    </source>
</evidence>